<evidence type="ECO:0000256" key="3">
    <source>
        <dbReference type="ARBA" id="ARBA00022989"/>
    </source>
</evidence>
<keyword evidence="6" id="KW-0732">Signal</keyword>
<feature type="transmembrane region" description="Helical" evidence="5">
    <location>
        <begin position="149"/>
        <end position="167"/>
    </location>
</feature>
<feature type="transmembrane region" description="Helical" evidence="5">
    <location>
        <begin position="279"/>
        <end position="299"/>
    </location>
</feature>
<evidence type="ECO:0000313" key="7">
    <source>
        <dbReference type="EMBL" id="ORY90274.1"/>
    </source>
</evidence>
<dbReference type="EMBL" id="MCGR01000004">
    <property type="protein sequence ID" value="ORY90274.1"/>
    <property type="molecule type" value="Genomic_DNA"/>
</dbReference>
<dbReference type="InParanoid" id="A0A1Y2G0X2"/>
<dbReference type="STRING" id="106004.A0A1Y2G0X2"/>
<dbReference type="PROSITE" id="PS51257">
    <property type="entry name" value="PROKAR_LIPOPROTEIN"/>
    <property type="match status" value="1"/>
</dbReference>
<feature type="transmembrane region" description="Helical" evidence="5">
    <location>
        <begin position="105"/>
        <end position="128"/>
    </location>
</feature>
<keyword evidence="3 5" id="KW-1133">Transmembrane helix</keyword>
<feature type="transmembrane region" description="Helical" evidence="5">
    <location>
        <begin position="243"/>
        <end position="264"/>
    </location>
</feature>
<feature type="transmembrane region" description="Helical" evidence="5">
    <location>
        <begin position="74"/>
        <end position="93"/>
    </location>
</feature>
<keyword evidence="4 5" id="KW-0472">Membrane</keyword>
<accession>A0A1Y2G0X2</accession>
<feature type="transmembrane region" description="Helical" evidence="5">
    <location>
        <begin position="187"/>
        <end position="209"/>
    </location>
</feature>
<keyword evidence="8" id="KW-1185">Reference proteome</keyword>
<feature type="chain" id="PRO_5013390851" evidence="6">
    <location>
        <begin position="24"/>
        <end position="339"/>
    </location>
</feature>
<evidence type="ECO:0000256" key="1">
    <source>
        <dbReference type="ARBA" id="ARBA00004141"/>
    </source>
</evidence>
<dbReference type="PANTHER" id="PTHR31465">
    <property type="entry name" value="PROTEIN RTA1-RELATED"/>
    <property type="match status" value="1"/>
</dbReference>
<dbReference type="Pfam" id="PF04479">
    <property type="entry name" value="RTA1"/>
    <property type="match status" value="1"/>
</dbReference>
<evidence type="ECO:0000313" key="8">
    <source>
        <dbReference type="Proteomes" id="UP000193467"/>
    </source>
</evidence>
<name>A0A1Y2G0X2_9BASI</name>
<dbReference type="GO" id="GO:0016020">
    <property type="term" value="C:membrane"/>
    <property type="evidence" value="ECO:0007669"/>
    <property type="project" value="UniProtKB-SubCell"/>
</dbReference>
<proteinExistence type="predicted"/>
<protein>
    <submittedName>
        <fullName evidence="7">RTA1 like protein-domain-containing protein</fullName>
    </submittedName>
</protein>
<evidence type="ECO:0000256" key="6">
    <source>
        <dbReference type="SAM" id="SignalP"/>
    </source>
</evidence>
<gene>
    <name evidence="7" type="ORF">BCR35DRAFT_299878</name>
</gene>
<feature type="signal peptide" evidence="6">
    <location>
        <begin position="1"/>
        <end position="23"/>
    </location>
</feature>
<keyword evidence="2 5" id="KW-0812">Transmembrane</keyword>
<sequence length="339" mass="37822">MLSFKQALAAFLVVSCYATGALAYTPEFNDDGTPKRPVAGYVPKVWPCVVAIVLWGFTAVVAWTHWFRMGRQRYLLTLTISLLTMVLGYALRIGVANSPYSVGMYAFDTLLILLSPCAFLAVNYMLLTRLAQSLGEEVTKKCLFLPHRVVVKLFVWVDVICFLLQGSGGGMTAMEGNIANIGHDVSLAGLIIQVISYGFFSLLLLTFIFRVRKNYPSSYYASNSEGWSALSLLKKTPVTDWRILAHAMVLSSVGVMVRCIFRIAEYSGGYDSYLATKEGYFYLLDSLPLWLAFTLYLFLWPARFIGANEIAPNFIAHHNNLEMGTARPIVLDNSYEAKQ</sequence>
<dbReference type="OrthoDB" id="3358017at2759"/>
<reference evidence="7 8" key="1">
    <citation type="submission" date="2016-07" db="EMBL/GenBank/DDBJ databases">
        <title>Pervasive Adenine N6-methylation of Active Genes in Fungi.</title>
        <authorList>
            <consortium name="DOE Joint Genome Institute"/>
            <person name="Mondo S.J."/>
            <person name="Dannebaum R.O."/>
            <person name="Kuo R.C."/>
            <person name="Labutti K."/>
            <person name="Haridas S."/>
            <person name="Kuo A."/>
            <person name="Salamov A."/>
            <person name="Ahrendt S.R."/>
            <person name="Lipzen A."/>
            <person name="Sullivan W."/>
            <person name="Andreopoulos W.B."/>
            <person name="Clum A."/>
            <person name="Lindquist E."/>
            <person name="Daum C."/>
            <person name="Ramamoorthy G.K."/>
            <person name="Gryganskyi A."/>
            <person name="Culley D."/>
            <person name="Magnuson J.K."/>
            <person name="James T.Y."/>
            <person name="O'Malley M.A."/>
            <person name="Stajich J.E."/>
            <person name="Spatafora J.W."/>
            <person name="Visel A."/>
            <person name="Grigoriev I.V."/>
        </authorList>
    </citation>
    <scope>NUCLEOTIDE SEQUENCE [LARGE SCALE GENOMIC DNA]</scope>
    <source>
        <strain evidence="7 8">62-1032</strain>
    </source>
</reference>
<comment type="subcellular location">
    <subcellularLocation>
        <location evidence="1">Membrane</location>
        <topology evidence="1">Multi-pass membrane protein</topology>
    </subcellularLocation>
</comment>
<organism evidence="7 8">
    <name type="scientific">Leucosporidium creatinivorum</name>
    <dbReference type="NCBI Taxonomy" id="106004"/>
    <lineage>
        <taxon>Eukaryota</taxon>
        <taxon>Fungi</taxon>
        <taxon>Dikarya</taxon>
        <taxon>Basidiomycota</taxon>
        <taxon>Pucciniomycotina</taxon>
        <taxon>Microbotryomycetes</taxon>
        <taxon>Leucosporidiales</taxon>
        <taxon>Leucosporidium</taxon>
    </lineage>
</organism>
<evidence type="ECO:0000256" key="5">
    <source>
        <dbReference type="SAM" id="Phobius"/>
    </source>
</evidence>
<dbReference type="PANTHER" id="PTHR31465:SF1">
    <property type="entry name" value="PROTEIN RTA1-RELATED"/>
    <property type="match status" value="1"/>
</dbReference>
<evidence type="ECO:0000256" key="4">
    <source>
        <dbReference type="ARBA" id="ARBA00023136"/>
    </source>
</evidence>
<dbReference type="Proteomes" id="UP000193467">
    <property type="component" value="Unassembled WGS sequence"/>
</dbReference>
<comment type="caution">
    <text evidence="7">The sequence shown here is derived from an EMBL/GenBank/DDBJ whole genome shotgun (WGS) entry which is preliminary data.</text>
</comment>
<feature type="transmembrane region" description="Helical" evidence="5">
    <location>
        <begin position="47"/>
        <end position="67"/>
    </location>
</feature>
<dbReference type="InterPro" id="IPR007568">
    <property type="entry name" value="RTA1"/>
</dbReference>
<dbReference type="AlphaFoldDB" id="A0A1Y2G0X2"/>
<evidence type="ECO:0000256" key="2">
    <source>
        <dbReference type="ARBA" id="ARBA00022692"/>
    </source>
</evidence>